<dbReference type="InterPro" id="IPR054586">
    <property type="entry name" value="MACPF_1_fungal"/>
</dbReference>
<dbReference type="AlphaFoldDB" id="A0A0C3QQS2"/>
<sequence length="495" mass="55206">MLSSLTITKHSASSGKSQTITVKIEADATLSALRAVAQEEDIMSARDLFNIGHSGISLPKAREERLTWADIQDPKDKSVHIEVEAKEFSPSEGLTDSEKRYLLEKSRIGFGFDSAGEGGPKYSNRRVVADVPLSLICFAYNDEGQRDIVATESSRKSAYLRAGWADVSLAAKTPWADVGVQASSSHSSETSQFQKRTYVTGRYNFAYATISTKDYVAQLKPHPEFEKTIMDAPAVSNEADRTKEIQNVLKWYGSMFVASVEVGGMKHSTIERILDEKTSETSAKKEMSVELNKQLGSAEVEAKGGAIEAPSFAKWKESLSSPRSWDVTRVLEVRSVLSLFKKEVQTKIALAAFKTPLYRFKNSAGRHCMSTDPDPFKLAADYDEEWANYGTVGTVLTVPLDGAVPFYHVHDHIRHVFTNDLAERDNHTNSKGFRYDGIACYVHSTQKPGTVRLNRTWWGPFFYDNAYSTTKEDLEAHKQAGYGVDDYFHCYVYPA</sequence>
<dbReference type="InterPro" id="IPR043708">
    <property type="entry name" value="DUF5648"/>
</dbReference>
<reference evidence="3 4" key="1">
    <citation type="submission" date="2014-04" db="EMBL/GenBank/DDBJ databases">
        <authorList>
            <consortium name="DOE Joint Genome Institute"/>
            <person name="Kuo A."/>
            <person name="Girlanda M."/>
            <person name="Perotto S."/>
            <person name="Kohler A."/>
            <person name="Nagy L.G."/>
            <person name="Floudas D."/>
            <person name="Copeland A."/>
            <person name="Barry K.W."/>
            <person name="Cichocki N."/>
            <person name="Veneault-Fourrey C."/>
            <person name="LaButti K."/>
            <person name="Lindquist E.A."/>
            <person name="Lipzen A."/>
            <person name="Lundell T."/>
            <person name="Morin E."/>
            <person name="Murat C."/>
            <person name="Sun H."/>
            <person name="Tunlid A."/>
            <person name="Henrissat B."/>
            <person name="Grigoriev I.V."/>
            <person name="Hibbett D.S."/>
            <person name="Martin F."/>
            <person name="Nordberg H.P."/>
            <person name="Cantor M.N."/>
            <person name="Hua S.X."/>
        </authorList>
    </citation>
    <scope>NUCLEOTIDE SEQUENCE [LARGE SCALE GENOMIC DNA]</scope>
    <source>
        <strain evidence="3 4">MUT 4182</strain>
    </source>
</reference>
<dbReference type="Pfam" id="PF22693">
    <property type="entry name" value="MACPF_1"/>
    <property type="match status" value="1"/>
</dbReference>
<feature type="domain" description="MACPF-like" evidence="2">
    <location>
        <begin position="119"/>
        <end position="294"/>
    </location>
</feature>
<dbReference type="Pfam" id="PF18885">
    <property type="entry name" value="DUF5648"/>
    <property type="match status" value="1"/>
</dbReference>
<dbReference type="Proteomes" id="UP000054248">
    <property type="component" value="Unassembled WGS sequence"/>
</dbReference>
<dbReference type="OrthoDB" id="9971254at2759"/>
<evidence type="ECO:0000313" key="4">
    <source>
        <dbReference type="Proteomes" id="UP000054248"/>
    </source>
</evidence>
<proteinExistence type="predicted"/>
<feature type="domain" description="DUF5648" evidence="1">
    <location>
        <begin position="357"/>
        <end position="483"/>
    </location>
</feature>
<dbReference type="EMBL" id="KN822977">
    <property type="protein sequence ID" value="KIO29969.1"/>
    <property type="molecule type" value="Genomic_DNA"/>
</dbReference>
<dbReference type="STRING" id="1051891.A0A0C3QQS2"/>
<name>A0A0C3QQS2_9AGAM</name>
<reference evidence="4" key="2">
    <citation type="submission" date="2015-01" db="EMBL/GenBank/DDBJ databases">
        <title>Evolutionary Origins and Diversification of the Mycorrhizal Mutualists.</title>
        <authorList>
            <consortium name="DOE Joint Genome Institute"/>
            <consortium name="Mycorrhizal Genomics Consortium"/>
            <person name="Kohler A."/>
            <person name="Kuo A."/>
            <person name="Nagy L.G."/>
            <person name="Floudas D."/>
            <person name="Copeland A."/>
            <person name="Barry K.W."/>
            <person name="Cichocki N."/>
            <person name="Veneault-Fourrey C."/>
            <person name="LaButti K."/>
            <person name="Lindquist E.A."/>
            <person name="Lipzen A."/>
            <person name="Lundell T."/>
            <person name="Morin E."/>
            <person name="Murat C."/>
            <person name="Riley R."/>
            <person name="Ohm R."/>
            <person name="Sun H."/>
            <person name="Tunlid A."/>
            <person name="Henrissat B."/>
            <person name="Grigoriev I.V."/>
            <person name="Hibbett D.S."/>
            <person name="Martin F."/>
        </authorList>
    </citation>
    <scope>NUCLEOTIDE SEQUENCE [LARGE SCALE GENOMIC DNA]</scope>
    <source>
        <strain evidence="4">MUT 4182</strain>
    </source>
</reference>
<dbReference type="HOGENOM" id="CLU_042954_0_0_1"/>
<evidence type="ECO:0000259" key="2">
    <source>
        <dbReference type="Pfam" id="PF22693"/>
    </source>
</evidence>
<protein>
    <recommendedName>
        <fullName evidence="5">MACPF domain-containing protein</fullName>
    </recommendedName>
</protein>
<evidence type="ECO:0000313" key="3">
    <source>
        <dbReference type="EMBL" id="KIO29969.1"/>
    </source>
</evidence>
<evidence type="ECO:0000259" key="1">
    <source>
        <dbReference type="Pfam" id="PF18885"/>
    </source>
</evidence>
<gene>
    <name evidence="3" type="ORF">M407DRAFT_21022</name>
</gene>
<accession>A0A0C3QQS2</accession>
<keyword evidence="4" id="KW-1185">Reference proteome</keyword>
<organism evidence="3 4">
    <name type="scientific">Tulasnella calospora MUT 4182</name>
    <dbReference type="NCBI Taxonomy" id="1051891"/>
    <lineage>
        <taxon>Eukaryota</taxon>
        <taxon>Fungi</taxon>
        <taxon>Dikarya</taxon>
        <taxon>Basidiomycota</taxon>
        <taxon>Agaricomycotina</taxon>
        <taxon>Agaricomycetes</taxon>
        <taxon>Cantharellales</taxon>
        <taxon>Tulasnellaceae</taxon>
        <taxon>Tulasnella</taxon>
    </lineage>
</organism>
<evidence type="ECO:0008006" key="5">
    <source>
        <dbReference type="Google" id="ProtNLM"/>
    </source>
</evidence>